<sequence>MKKLVACAVLGAAALVSTAAMAADPVSFDYPVYKDYVPPYVPPVDEGLKGSFYLRGSVAGNYAWSRQARHPDAGDVFSITEGGWGYSAGIGAGYETGTGFRFDTTVDYLANNDMTADIGGADHTLELRSTIVLANAYYDFGLGDMGLSAAGGAFGYVGAGAGVAFNDSRVSDGSFGPWGSNTSFAAAGMTGVGYDFGSIVADLGYRALYIASIENDNETPRYALDDTLVHELRATLRYRF</sequence>
<dbReference type="Gene3D" id="2.40.160.20">
    <property type="match status" value="1"/>
</dbReference>
<dbReference type="EMBL" id="CP146275">
    <property type="protein sequence ID" value="WWT33759.1"/>
    <property type="molecule type" value="Genomic_DNA"/>
</dbReference>
<proteinExistence type="predicted"/>
<dbReference type="SUPFAM" id="SSF56925">
    <property type="entry name" value="OMPA-like"/>
    <property type="match status" value="1"/>
</dbReference>
<keyword evidence="1" id="KW-0732">Signal</keyword>
<evidence type="ECO:0008006" key="4">
    <source>
        <dbReference type="Google" id="ProtNLM"/>
    </source>
</evidence>
<name>A0ABZ2I6E3_9HYPH</name>
<evidence type="ECO:0000313" key="2">
    <source>
        <dbReference type="EMBL" id="WWT33759.1"/>
    </source>
</evidence>
<dbReference type="InterPro" id="IPR011250">
    <property type="entry name" value="OMP/PagP_B-barrel"/>
</dbReference>
<dbReference type="RefSeq" id="WP_338609456.1">
    <property type="nucleotide sequence ID" value="NZ_CP146275.1"/>
</dbReference>
<reference evidence="2 3" key="1">
    <citation type="submission" date="2024-02" db="EMBL/GenBank/DDBJ databases">
        <title>Complete genome sequence of Pelagibacterium nitratireducens ZH15.</title>
        <authorList>
            <person name="Zhao L.H."/>
        </authorList>
    </citation>
    <scope>NUCLEOTIDE SEQUENCE [LARGE SCALE GENOMIC DNA]</scope>
    <source>
        <strain evidence="2 3">ZH15</strain>
    </source>
</reference>
<accession>A0ABZ2I6E3</accession>
<protein>
    <recommendedName>
        <fullName evidence="4">Outer membrane protein beta-barrel domain-containing protein</fullName>
    </recommendedName>
</protein>
<gene>
    <name evidence="2" type="ORF">V6617_04675</name>
</gene>
<feature type="chain" id="PRO_5046842697" description="Outer membrane protein beta-barrel domain-containing protein" evidence="1">
    <location>
        <begin position="23"/>
        <end position="240"/>
    </location>
</feature>
<dbReference type="Proteomes" id="UP001369958">
    <property type="component" value="Chromosome"/>
</dbReference>
<evidence type="ECO:0000256" key="1">
    <source>
        <dbReference type="SAM" id="SignalP"/>
    </source>
</evidence>
<evidence type="ECO:0000313" key="3">
    <source>
        <dbReference type="Proteomes" id="UP001369958"/>
    </source>
</evidence>
<keyword evidence="3" id="KW-1185">Reference proteome</keyword>
<feature type="signal peptide" evidence="1">
    <location>
        <begin position="1"/>
        <end position="22"/>
    </location>
</feature>
<organism evidence="2 3">
    <name type="scientific">Pelagibacterium nitratireducens</name>
    <dbReference type="NCBI Taxonomy" id="1046114"/>
    <lineage>
        <taxon>Bacteria</taxon>
        <taxon>Pseudomonadati</taxon>
        <taxon>Pseudomonadota</taxon>
        <taxon>Alphaproteobacteria</taxon>
        <taxon>Hyphomicrobiales</taxon>
        <taxon>Devosiaceae</taxon>
        <taxon>Pelagibacterium</taxon>
    </lineage>
</organism>